<accession>A0A553RCV9</accession>
<proteinExistence type="predicted"/>
<sequence>VRRKRGIRVFFKRAWNFLKKPFLSRRQRNGEGSLAPEETSDSEDLKRKTKPNSDLQPEDQPGLTTEPFPKPDPAPQEHGAILKQAPASRSSSHSEPEPIPGPSGLQSTKDGGAEPSSGSVAIKCSKSVDVSFITIVS</sequence>
<feature type="non-terminal residue" evidence="2">
    <location>
        <position position="1"/>
    </location>
</feature>
<evidence type="ECO:0000256" key="1">
    <source>
        <dbReference type="SAM" id="MobiDB-lite"/>
    </source>
</evidence>
<protein>
    <submittedName>
        <fullName evidence="2">Uncharacterized protein</fullName>
    </submittedName>
</protein>
<gene>
    <name evidence="2" type="ORF">DNTS_022352</name>
</gene>
<dbReference type="EMBL" id="SRMA01024849">
    <property type="protein sequence ID" value="TRZ00012.1"/>
    <property type="molecule type" value="Genomic_DNA"/>
</dbReference>
<dbReference type="Proteomes" id="UP000316079">
    <property type="component" value="Unassembled WGS sequence"/>
</dbReference>
<feature type="region of interest" description="Disordered" evidence="1">
    <location>
        <begin position="21"/>
        <end position="123"/>
    </location>
</feature>
<comment type="caution">
    <text evidence="2">The sequence shown here is derived from an EMBL/GenBank/DDBJ whole genome shotgun (WGS) entry which is preliminary data.</text>
</comment>
<reference evidence="2 3" key="1">
    <citation type="journal article" date="2019" name="Sci. Data">
        <title>Hybrid genome assembly and annotation of Danionella translucida.</title>
        <authorList>
            <person name="Kadobianskyi M."/>
            <person name="Schulze L."/>
            <person name="Schuelke M."/>
            <person name="Judkewitz B."/>
        </authorList>
    </citation>
    <scope>NUCLEOTIDE SEQUENCE [LARGE SCALE GENOMIC DNA]</scope>
    <source>
        <strain evidence="2 3">Bolton</strain>
    </source>
</reference>
<name>A0A553RCV9_9TELE</name>
<evidence type="ECO:0000313" key="3">
    <source>
        <dbReference type="Proteomes" id="UP000316079"/>
    </source>
</evidence>
<evidence type="ECO:0000313" key="2">
    <source>
        <dbReference type="EMBL" id="TRZ00012.1"/>
    </source>
</evidence>
<keyword evidence="3" id="KW-1185">Reference proteome</keyword>
<organism evidence="2 3">
    <name type="scientific">Danionella cerebrum</name>
    <dbReference type="NCBI Taxonomy" id="2873325"/>
    <lineage>
        <taxon>Eukaryota</taxon>
        <taxon>Metazoa</taxon>
        <taxon>Chordata</taxon>
        <taxon>Craniata</taxon>
        <taxon>Vertebrata</taxon>
        <taxon>Euteleostomi</taxon>
        <taxon>Actinopterygii</taxon>
        <taxon>Neopterygii</taxon>
        <taxon>Teleostei</taxon>
        <taxon>Ostariophysi</taxon>
        <taxon>Cypriniformes</taxon>
        <taxon>Danionidae</taxon>
        <taxon>Danioninae</taxon>
        <taxon>Danionella</taxon>
    </lineage>
</organism>
<dbReference type="AlphaFoldDB" id="A0A553RCV9"/>